<organism evidence="12 14">
    <name type="scientific">Sutcliffiella horikoshii</name>
    <dbReference type="NCBI Taxonomy" id="79883"/>
    <lineage>
        <taxon>Bacteria</taxon>
        <taxon>Bacillati</taxon>
        <taxon>Bacillota</taxon>
        <taxon>Bacilli</taxon>
        <taxon>Bacillales</taxon>
        <taxon>Bacillaceae</taxon>
        <taxon>Sutcliffiella</taxon>
    </lineage>
</organism>
<keyword evidence="7" id="KW-1005">Bacterial flagellum biogenesis</keyword>
<comment type="similarity">
    <text evidence="2">Belongs to the FliJ family.</text>
</comment>
<keyword evidence="5" id="KW-1003">Cell membrane</keyword>
<dbReference type="NCBIfam" id="TIGR02473">
    <property type="entry name" value="flagell_FliJ"/>
    <property type="match status" value="1"/>
</dbReference>
<evidence type="ECO:0000313" key="13">
    <source>
        <dbReference type="Proteomes" id="UP000195573"/>
    </source>
</evidence>
<keyword evidence="12" id="KW-0282">Flagellum</keyword>
<name>A0A1Y0CMY8_9BACI</name>
<evidence type="ECO:0000256" key="8">
    <source>
        <dbReference type="ARBA" id="ARBA00022927"/>
    </source>
</evidence>
<gene>
    <name evidence="12" type="primary">fliJ</name>
    <name evidence="11" type="ORF">B4U37_09970</name>
    <name evidence="12" type="ORF">FZC75_07165</name>
</gene>
<dbReference type="Gene3D" id="1.10.287.1700">
    <property type="match status" value="1"/>
</dbReference>
<evidence type="ECO:0000256" key="4">
    <source>
        <dbReference type="ARBA" id="ARBA00022448"/>
    </source>
</evidence>
<dbReference type="AlphaFoldDB" id="A0A1Y0CMY8"/>
<dbReference type="GeneID" id="96738746"/>
<keyword evidence="12" id="KW-0969">Cilium</keyword>
<evidence type="ECO:0000313" key="12">
    <source>
        <dbReference type="EMBL" id="TYS72847.1"/>
    </source>
</evidence>
<keyword evidence="13" id="KW-1185">Reference proteome</keyword>
<proteinExistence type="inferred from homology"/>
<keyword evidence="4" id="KW-0813">Transport</keyword>
<dbReference type="Proteomes" id="UP000324517">
    <property type="component" value="Unassembled WGS sequence"/>
</dbReference>
<evidence type="ECO:0000256" key="10">
    <source>
        <dbReference type="ARBA" id="ARBA00023225"/>
    </source>
</evidence>
<dbReference type="OrthoDB" id="2968361at2"/>
<dbReference type="EMBL" id="CP020880">
    <property type="protein sequence ID" value="ART76346.1"/>
    <property type="molecule type" value="Genomic_DNA"/>
</dbReference>
<evidence type="ECO:0000313" key="11">
    <source>
        <dbReference type="EMBL" id="ART76346.1"/>
    </source>
</evidence>
<dbReference type="GO" id="GO:0044781">
    <property type="term" value="P:bacterial-type flagellum organization"/>
    <property type="evidence" value="ECO:0007669"/>
    <property type="project" value="UniProtKB-KW"/>
</dbReference>
<keyword evidence="6" id="KW-0145">Chemotaxis</keyword>
<dbReference type="Proteomes" id="UP000195573">
    <property type="component" value="Chromosome"/>
</dbReference>
<evidence type="ECO:0000256" key="3">
    <source>
        <dbReference type="ARBA" id="ARBA00020392"/>
    </source>
</evidence>
<sequence>MSVRRGRLEKLLVVKKAEKDQASSEYQTAISQFETEGQTLYELLKKKEQLDEVLQVSLQTGIPIETLKQQQFFMGNLEKNLLHQQKKVSHARAFMNLKEEKLKEQSVECKKYEVLDNKEKLYWKQNDLKVEATFIDELSILQYSQHTNR</sequence>
<dbReference type="InterPro" id="IPR053716">
    <property type="entry name" value="Flag_assembly_chemotaxis_eff"/>
</dbReference>
<evidence type="ECO:0000256" key="7">
    <source>
        <dbReference type="ARBA" id="ARBA00022795"/>
    </source>
</evidence>
<evidence type="ECO:0000256" key="1">
    <source>
        <dbReference type="ARBA" id="ARBA00004413"/>
    </source>
</evidence>
<protein>
    <recommendedName>
        <fullName evidence="3">Flagellar FliJ protein</fullName>
    </recommendedName>
</protein>
<dbReference type="GO" id="GO:0009288">
    <property type="term" value="C:bacterial-type flagellum"/>
    <property type="evidence" value="ECO:0007669"/>
    <property type="project" value="InterPro"/>
</dbReference>
<evidence type="ECO:0000256" key="2">
    <source>
        <dbReference type="ARBA" id="ARBA00010004"/>
    </source>
</evidence>
<reference evidence="11 13" key="1">
    <citation type="submission" date="2017-04" db="EMBL/GenBank/DDBJ databases">
        <title>Complete Genome Sequence of the Bacillus horikoshii 20a strain from Cuatro Cienegas, Coahuila, Mexico.</title>
        <authorList>
            <person name="Zarza E."/>
            <person name="Alcaraz L.D."/>
            <person name="Aguilar-Salinas B."/>
            <person name="Islas A."/>
            <person name="Olmedo-Alvarez G."/>
        </authorList>
    </citation>
    <scope>NUCLEOTIDE SEQUENCE [LARGE SCALE GENOMIC DNA]</scope>
    <source>
        <strain evidence="11 13">20a</strain>
    </source>
</reference>
<dbReference type="InterPro" id="IPR012823">
    <property type="entry name" value="Flagell_FliJ"/>
</dbReference>
<dbReference type="GO" id="GO:0006935">
    <property type="term" value="P:chemotaxis"/>
    <property type="evidence" value="ECO:0007669"/>
    <property type="project" value="UniProtKB-KW"/>
</dbReference>
<dbReference type="GO" id="GO:0005886">
    <property type="term" value="C:plasma membrane"/>
    <property type="evidence" value="ECO:0007669"/>
    <property type="project" value="UniProtKB-SubCell"/>
</dbReference>
<dbReference type="GO" id="GO:0015031">
    <property type="term" value="P:protein transport"/>
    <property type="evidence" value="ECO:0007669"/>
    <property type="project" value="UniProtKB-KW"/>
</dbReference>
<reference evidence="12 14" key="2">
    <citation type="submission" date="2019-08" db="EMBL/GenBank/DDBJ databases">
        <title>Bacillus genomes from the desert of Cuatro Cienegas, Coahuila.</title>
        <authorList>
            <person name="Olmedo-Alvarez G."/>
        </authorList>
    </citation>
    <scope>NUCLEOTIDE SEQUENCE [LARGE SCALE GENOMIC DNA]</scope>
    <source>
        <strain evidence="12 14">CH98b_3T</strain>
    </source>
</reference>
<keyword evidence="10" id="KW-1006">Bacterial flagellum protein export</keyword>
<dbReference type="GO" id="GO:0071973">
    <property type="term" value="P:bacterial-type flagellum-dependent cell motility"/>
    <property type="evidence" value="ECO:0007669"/>
    <property type="project" value="InterPro"/>
</dbReference>
<keyword evidence="8" id="KW-0653">Protein transport</keyword>
<keyword evidence="9" id="KW-0472">Membrane</keyword>
<dbReference type="RefSeq" id="WP_010193382.1">
    <property type="nucleotide sequence ID" value="NZ_CP020880.1"/>
</dbReference>
<dbReference type="EMBL" id="VTET01000003">
    <property type="protein sequence ID" value="TYS72847.1"/>
    <property type="molecule type" value="Genomic_DNA"/>
</dbReference>
<comment type="subcellular location">
    <subcellularLocation>
        <location evidence="1">Cell membrane</location>
        <topology evidence="1">Peripheral membrane protein</topology>
        <orientation evidence="1">Cytoplasmic side</orientation>
    </subcellularLocation>
</comment>
<keyword evidence="12" id="KW-0966">Cell projection</keyword>
<dbReference type="Pfam" id="PF02050">
    <property type="entry name" value="FliJ"/>
    <property type="match status" value="1"/>
</dbReference>
<evidence type="ECO:0000313" key="14">
    <source>
        <dbReference type="Proteomes" id="UP000324517"/>
    </source>
</evidence>
<evidence type="ECO:0000256" key="9">
    <source>
        <dbReference type="ARBA" id="ARBA00023136"/>
    </source>
</evidence>
<evidence type="ECO:0000256" key="5">
    <source>
        <dbReference type="ARBA" id="ARBA00022475"/>
    </source>
</evidence>
<accession>A0A1Y0CMY8</accession>
<evidence type="ECO:0000256" key="6">
    <source>
        <dbReference type="ARBA" id="ARBA00022500"/>
    </source>
</evidence>
<dbReference type="KEGG" id="bhk:B4U37_09970"/>